<feature type="region of interest" description="Disordered" evidence="1">
    <location>
        <begin position="561"/>
        <end position="588"/>
    </location>
</feature>
<feature type="compositionally biased region" description="Low complexity" evidence="1">
    <location>
        <begin position="138"/>
        <end position="153"/>
    </location>
</feature>
<dbReference type="GeneID" id="300573603"/>
<evidence type="ECO:0000313" key="3">
    <source>
        <dbReference type="Proteomes" id="UP001642720"/>
    </source>
</evidence>
<dbReference type="Proteomes" id="UP001642720">
    <property type="component" value="Unassembled WGS sequence"/>
</dbReference>
<protein>
    <submittedName>
        <fullName evidence="2">Uncharacterized protein</fullName>
    </submittedName>
</protein>
<dbReference type="RefSeq" id="XP_073562524.1">
    <property type="nucleotide sequence ID" value="XM_073699153.1"/>
</dbReference>
<reference evidence="2 3" key="1">
    <citation type="submission" date="2018-01" db="EMBL/GenBank/DDBJ databases">
        <title>Genome characterization of the sugarcane-associated fungus Trichoderma ghanense CCMA-1212 and their application in lignocelulose bioconversion.</title>
        <authorList>
            <person name="Steindorff A.S."/>
            <person name="Mendes T.D."/>
            <person name="Vilela E.S.D."/>
            <person name="Rodrigues D.S."/>
            <person name="Formighieri E.F."/>
            <person name="Melo I.S."/>
            <person name="Favaro L.C.L."/>
        </authorList>
    </citation>
    <scope>NUCLEOTIDE SEQUENCE [LARGE SCALE GENOMIC DNA]</scope>
    <source>
        <strain evidence="2 3">CCMA-1212</strain>
    </source>
</reference>
<feature type="region of interest" description="Disordered" evidence="1">
    <location>
        <begin position="273"/>
        <end position="302"/>
    </location>
</feature>
<feature type="compositionally biased region" description="Polar residues" evidence="1">
    <location>
        <begin position="427"/>
        <end position="437"/>
    </location>
</feature>
<feature type="compositionally biased region" description="Polar residues" evidence="1">
    <location>
        <begin position="273"/>
        <end position="283"/>
    </location>
</feature>
<feature type="region of interest" description="Disordered" evidence="1">
    <location>
        <begin position="697"/>
        <end position="771"/>
    </location>
</feature>
<evidence type="ECO:0000313" key="2">
    <source>
        <dbReference type="EMBL" id="TFB06323.1"/>
    </source>
</evidence>
<feature type="region of interest" description="Disordered" evidence="1">
    <location>
        <begin position="426"/>
        <end position="464"/>
    </location>
</feature>
<name>A0ABY2HDF7_9HYPO</name>
<feature type="region of interest" description="Disordered" evidence="1">
    <location>
        <begin position="41"/>
        <end position="68"/>
    </location>
</feature>
<feature type="compositionally biased region" description="Polar residues" evidence="1">
    <location>
        <begin position="125"/>
        <end position="136"/>
    </location>
</feature>
<organism evidence="2 3">
    <name type="scientific">Trichoderma ghanense</name>
    <dbReference type="NCBI Taxonomy" id="65468"/>
    <lineage>
        <taxon>Eukaryota</taxon>
        <taxon>Fungi</taxon>
        <taxon>Dikarya</taxon>
        <taxon>Ascomycota</taxon>
        <taxon>Pezizomycotina</taxon>
        <taxon>Sordariomycetes</taxon>
        <taxon>Hypocreomycetidae</taxon>
        <taxon>Hypocreales</taxon>
        <taxon>Hypocreaceae</taxon>
        <taxon>Trichoderma</taxon>
    </lineage>
</organism>
<feature type="region of interest" description="Disordered" evidence="1">
    <location>
        <begin position="309"/>
        <end position="328"/>
    </location>
</feature>
<evidence type="ECO:0000256" key="1">
    <source>
        <dbReference type="SAM" id="MobiDB-lite"/>
    </source>
</evidence>
<proteinExistence type="predicted"/>
<keyword evidence="3" id="KW-1185">Reference proteome</keyword>
<feature type="compositionally biased region" description="Low complexity" evidence="1">
    <location>
        <begin position="747"/>
        <end position="761"/>
    </location>
</feature>
<feature type="region of interest" description="Disordered" evidence="1">
    <location>
        <begin position="386"/>
        <end position="411"/>
    </location>
</feature>
<accession>A0ABY2HDF7</accession>
<dbReference type="EMBL" id="PPTA01000002">
    <property type="protein sequence ID" value="TFB06323.1"/>
    <property type="molecule type" value="Genomic_DNA"/>
</dbReference>
<feature type="compositionally biased region" description="Polar residues" evidence="1">
    <location>
        <begin position="291"/>
        <end position="302"/>
    </location>
</feature>
<sequence>MMSYTNPRPSGQRHPLRSLSEPLESMLKTTTETGDIGIFSIRPSSSSNFGRPTRSRLHPREASLPFPARPPAYEENYYCHPHDHRRMRPCRDTTSEIISLYGSESQQTLLSSVSTASREDDPRSYSMTTTASSKRIPSQKSTGTLQSQSSGSGYQRPRSPFPYPTRLKRPGVRPASPALGANGDIDYSKMVELDRFSQVCLHLRLLAQVFLLLTPSQRTIHGSYKPTFSHGSRRPLSMAFRPDVERSTTSLPSKSLHSPYLYAPVPCHARTASSSLPWGTPRQSSRHQRGSADQSTRSPSLTSIVEMYDRPSTSNSDCSPPMQSPGPLFYDYSEQFEDEPPWYGEMDLPLHPIPKRAENIRQSLLLMDDFEGNVDLGANYSDSIQSDAQAAEKPSAEPSHLSDAVGCDAEDTENRQLTPRDELHGIQTHSPAQSSPSDVPLITVSDEEESRPQSIHNDASPNTEADATDMLSLMSDSTSLQSNSPLETPSKVTETKFDVMNESQSRQPSQVGFSKPRYSLDPALSEFASMVTSFDCLGRSPAAKDSEAHSMIGECHDTSVHQQGELHPGGPKWSSRWPSPTPPQRIEDGGIYQKRHRRNGAASRISITGIVPDSYIQRTPERRKSLQILSPEPISPVRQLRVKESIPQLMKALPPLPREAEKLSGYGTAGIPAPSDYLEHEPLMLSRDGLAEMKRQLEAKQKTAPPTTPQGSQNTHSRSRARAHATPLSSLGNSERPTFTSTQEYYSSASRSRLRLKASPSQVGRIQPNQSAHSPCYRLKQCNSLAELAPRTNMGTCDEQVGIDKGSKRQASSFDSSSCNSVAIEGQPIRFEPSPQPSDQFNIPYPPSPAKAEVHPSAIPPVNGGAALIETGRSRADLQPNGPRRLRSKLSMFRLRFASTQKYEGTKLPVICSKPNTLSTPAITTSQGTDDWYDAGINSRQKQPAGEPGKVEWRVRRWARAARKAVRLYVKETLARAPRASA</sequence>
<feature type="compositionally biased region" description="Polar residues" evidence="1">
    <location>
        <begin position="727"/>
        <end position="746"/>
    </location>
</feature>
<comment type="caution">
    <text evidence="2">The sequence shown here is derived from an EMBL/GenBank/DDBJ whole genome shotgun (WGS) entry which is preliminary data.</text>
</comment>
<feature type="compositionally biased region" description="Polar residues" evidence="1">
    <location>
        <begin position="762"/>
        <end position="771"/>
    </location>
</feature>
<feature type="compositionally biased region" description="Polar residues" evidence="1">
    <location>
        <begin position="452"/>
        <end position="464"/>
    </location>
</feature>
<feature type="region of interest" description="Disordered" evidence="1">
    <location>
        <begin position="108"/>
        <end position="177"/>
    </location>
</feature>
<gene>
    <name evidence="2" type="ORF">CCMA1212_001736</name>
</gene>
<feature type="region of interest" description="Disordered" evidence="1">
    <location>
        <begin position="922"/>
        <end position="949"/>
    </location>
</feature>